<dbReference type="Gene3D" id="3.40.800.20">
    <property type="entry name" value="Histone deacetylase domain"/>
    <property type="match status" value="1"/>
</dbReference>
<reference evidence="3" key="2">
    <citation type="submission" date="2023-06" db="EMBL/GenBank/DDBJ databases">
        <authorList>
            <consortium name="Lawrence Berkeley National Laboratory"/>
            <person name="Mondo S.J."/>
            <person name="Hensen N."/>
            <person name="Bonometti L."/>
            <person name="Westerberg I."/>
            <person name="Brannstrom I.O."/>
            <person name="Guillou S."/>
            <person name="Cros-Aarteil S."/>
            <person name="Calhoun S."/>
            <person name="Haridas S."/>
            <person name="Kuo A."/>
            <person name="Pangilinan J."/>
            <person name="Riley R."/>
            <person name="Labutti K."/>
            <person name="Andreopoulos B."/>
            <person name="Lipzen A."/>
            <person name="Chen C."/>
            <person name="Yanf M."/>
            <person name="Daum C."/>
            <person name="Ng V."/>
            <person name="Clum A."/>
            <person name="Steindorff A."/>
            <person name="Ohm R."/>
            <person name="Martin F."/>
            <person name="Silar P."/>
            <person name="Natvig D."/>
            <person name="Lalanne C."/>
            <person name="Gautier V."/>
            <person name="Ament-Velasquez S.L."/>
            <person name="Kruys A."/>
            <person name="Hutchinson M.I."/>
            <person name="Powell A.J."/>
            <person name="Barry K."/>
            <person name="Miller A.N."/>
            <person name="Grigoriev I.V."/>
            <person name="Debuchy R."/>
            <person name="Gladieux P."/>
            <person name="Thoren M.H."/>
            <person name="Johannesson H."/>
        </authorList>
    </citation>
    <scope>NUCLEOTIDE SEQUENCE</scope>
    <source>
        <strain evidence="3">PSN324</strain>
    </source>
</reference>
<feature type="compositionally biased region" description="Polar residues" evidence="1">
    <location>
        <begin position="127"/>
        <end position="154"/>
    </location>
</feature>
<feature type="domain" description="Histone deacetylase" evidence="2">
    <location>
        <begin position="282"/>
        <end position="617"/>
    </location>
</feature>
<dbReference type="EMBL" id="MU865159">
    <property type="protein sequence ID" value="KAK4456846.1"/>
    <property type="molecule type" value="Genomic_DNA"/>
</dbReference>
<feature type="compositionally biased region" description="Low complexity" evidence="1">
    <location>
        <begin position="999"/>
        <end position="1022"/>
    </location>
</feature>
<feature type="compositionally biased region" description="Gly residues" evidence="1">
    <location>
        <begin position="699"/>
        <end position="710"/>
    </location>
</feature>
<feature type="compositionally biased region" description="Polar residues" evidence="1">
    <location>
        <begin position="968"/>
        <end position="990"/>
    </location>
</feature>
<feature type="region of interest" description="Disordered" evidence="1">
    <location>
        <begin position="666"/>
        <end position="726"/>
    </location>
</feature>
<feature type="region of interest" description="Disordered" evidence="1">
    <location>
        <begin position="1057"/>
        <end position="1108"/>
    </location>
</feature>
<evidence type="ECO:0000256" key="1">
    <source>
        <dbReference type="SAM" id="MobiDB-lite"/>
    </source>
</evidence>
<feature type="region of interest" description="Disordered" evidence="1">
    <location>
        <begin position="1"/>
        <end position="174"/>
    </location>
</feature>
<dbReference type="PRINTS" id="PR01270">
    <property type="entry name" value="HDASUPER"/>
</dbReference>
<gene>
    <name evidence="3" type="ORF">QBC42DRAFT_321108</name>
</gene>
<reference evidence="3" key="1">
    <citation type="journal article" date="2023" name="Mol. Phylogenet. Evol.">
        <title>Genome-scale phylogeny and comparative genomics of the fungal order Sordariales.</title>
        <authorList>
            <person name="Hensen N."/>
            <person name="Bonometti L."/>
            <person name="Westerberg I."/>
            <person name="Brannstrom I.O."/>
            <person name="Guillou S."/>
            <person name="Cros-Aarteil S."/>
            <person name="Calhoun S."/>
            <person name="Haridas S."/>
            <person name="Kuo A."/>
            <person name="Mondo S."/>
            <person name="Pangilinan J."/>
            <person name="Riley R."/>
            <person name="LaButti K."/>
            <person name="Andreopoulos B."/>
            <person name="Lipzen A."/>
            <person name="Chen C."/>
            <person name="Yan M."/>
            <person name="Daum C."/>
            <person name="Ng V."/>
            <person name="Clum A."/>
            <person name="Steindorff A."/>
            <person name="Ohm R.A."/>
            <person name="Martin F."/>
            <person name="Silar P."/>
            <person name="Natvig D.O."/>
            <person name="Lalanne C."/>
            <person name="Gautier V."/>
            <person name="Ament-Velasquez S.L."/>
            <person name="Kruys A."/>
            <person name="Hutchinson M.I."/>
            <person name="Powell A.J."/>
            <person name="Barry K."/>
            <person name="Miller A.N."/>
            <person name="Grigoriev I.V."/>
            <person name="Debuchy R."/>
            <person name="Gladieux P."/>
            <person name="Hiltunen Thoren M."/>
            <person name="Johannesson H."/>
        </authorList>
    </citation>
    <scope>NUCLEOTIDE SEQUENCE</scope>
    <source>
        <strain evidence="3">PSN324</strain>
    </source>
</reference>
<dbReference type="InterPro" id="IPR053244">
    <property type="entry name" value="HDAC_HD_type_1"/>
</dbReference>
<feature type="compositionally biased region" description="Low complexity" evidence="1">
    <location>
        <begin position="850"/>
        <end position="863"/>
    </location>
</feature>
<proteinExistence type="predicted"/>
<dbReference type="GO" id="GO:0005634">
    <property type="term" value="C:nucleus"/>
    <property type="evidence" value="ECO:0007669"/>
    <property type="project" value="TreeGrafter"/>
</dbReference>
<dbReference type="CDD" id="cd09998">
    <property type="entry name" value="HDAC_Hos3"/>
    <property type="match status" value="1"/>
</dbReference>
<dbReference type="InterPro" id="IPR023801">
    <property type="entry name" value="His_deacetylse_dom"/>
</dbReference>
<evidence type="ECO:0000259" key="2">
    <source>
        <dbReference type="Pfam" id="PF00850"/>
    </source>
</evidence>
<feature type="compositionally biased region" description="Pro residues" evidence="1">
    <location>
        <begin position="715"/>
        <end position="725"/>
    </location>
</feature>
<dbReference type="Pfam" id="PF00850">
    <property type="entry name" value="Hist_deacetyl"/>
    <property type="match status" value="1"/>
</dbReference>
<sequence length="1108" mass="119167">MESKSASQPAAGPTQEPNGKRPEGARQGAKHNDGRDVDAELSRSLDHLAISSSSSSSSSPAKPQRAPRPPAISVSPLKPVTTNNKSPNSPSPNRPGSAMRSPLNSPSLSTARAPSRAGTPSLHRKASLNSLHSANSTTQLRRASSASILTPTHSRTGRSPLREMSPEPPVPTANSIAHDRFITELEAHQGLEPGRQPETIVILQDDCYGHRYERPRPSKFELSNVVERPERLKACVLGVSAAYVQLGRRHKDGTFSTGSEFDLPAALSTIPFTIRKIDRRLPLTSPAVTNVHGSKWMEELRLMCETAEAKLATNGKELQRPEMDRGHGSEAPPMFHDGDLYLCSGSLDAMEGGLGGVCEAVDTVFKPEGPRRAFVAIRPPGHHCSAGWPSGFCWINNVHVGIMHAALTHDLTHAAIIDFDLHHGDGSQEIAWQHNAQRVALSKTASKFKNAPAWKKSSIGYFSLHDINSFPCEEGDVEKVRNASLCIENAHGQSVWNVHLEEWKTEDEFWSLYETKYSILLEKTRQYLRGHSKHLRSQGLNPKAAIFLSAGFDASEWEGGGMQRHKVNVPTEFYARLTRDVVKIAAEDATGVEGRIISVLEGGYSDRTLCSGVFSHLCGLASDGPIQPNDGSIEVGGRQYDPSWWARDELEALEEAVHSLPAEVKKPRNVTPPTYSSPTHASTARAVVPPKVIRRSVSGLGGGTVNGQGAAGPLAPTPPPPPPPEVHWTVAAVEMSKLLIPSGRQIESCRYEDLNAEATRIRRERQLALSQDRPMTSASVAAPTVVVERAPTRTGLRDRKSKPSYVEEETDFKSRRKTVAGSTVVAVEKKPRQSRRLSAASTIVSENDGPLPSAPASEALPAPTTGSAADPEPPRPGSAQSGKSTKTTTLVVKKTRARKQPAAGRGHQAPQPNATPSKRSDGKETPLTPPSEPARGGSSPDGISALANDVRKIRITIVNKPKPEVRGSASSSVADRSPTDGDQTADTTLVPTSSPPPSISHSSPRLSPTGTTSPTSNPGTPLRGRVDTPMPPQGSHVFVQYQPEGTVPEALKSLEPQQPLRWMEPNVPGTPTAVPTPMKREDLPVFSSTGVIPFSPPTAQHPKDEEHA</sequence>
<dbReference type="AlphaFoldDB" id="A0AAV9HCP8"/>
<dbReference type="GO" id="GO:0004407">
    <property type="term" value="F:histone deacetylase activity"/>
    <property type="evidence" value="ECO:0007669"/>
    <property type="project" value="TreeGrafter"/>
</dbReference>
<feature type="compositionally biased region" description="Polar residues" evidence="1">
    <location>
        <begin position="102"/>
        <end position="112"/>
    </location>
</feature>
<feature type="region of interest" description="Disordered" evidence="1">
    <location>
        <begin position="790"/>
        <end position="1037"/>
    </location>
</feature>
<dbReference type="InterPro" id="IPR037138">
    <property type="entry name" value="His_deacetylse_dom_sf"/>
</dbReference>
<dbReference type="GO" id="GO:0010468">
    <property type="term" value="P:regulation of gene expression"/>
    <property type="evidence" value="ECO:0007669"/>
    <property type="project" value="UniProtKB-ARBA"/>
</dbReference>
<dbReference type="InterPro" id="IPR023696">
    <property type="entry name" value="Ureohydrolase_dom_sf"/>
</dbReference>
<comment type="caution">
    <text evidence="3">The sequence shown here is derived from an EMBL/GenBank/DDBJ whole genome shotgun (WGS) entry which is preliminary data.</text>
</comment>
<dbReference type="SUPFAM" id="SSF52768">
    <property type="entry name" value="Arginase/deacetylase"/>
    <property type="match status" value="1"/>
</dbReference>
<evidence type="ECO:0000313" key="3">
    <source>
        <dbReference type="EMBL" id="KAK4456846.1"/>
    </source>
</evidence>
<dbReference type="FunFam" id="3.40.800.20:FF:000011">
    <property type="entry name" value="Histone deacetylase HOS3"/>
    <property type="match status" value="1"/>
</dbReference>
<name>A0AAV9HCP8_9PEZI</name>
<accession>A0AAV9HCP8</accession>
<organism evidence="3 4">
    <name type="scientific">Cladorrhinum samala</name>
    <dbReference type="NCBI Taxonomy" id="585594"/>
    <lineage>
        <taxon>Eukaryota</taxon>
        <taxon>Fungi</taxon>
        <taxon>Dikarya</taxon>
        <taxon>Ascomycota</taxon>
        <taxon>Pezizomycotina</taxon>
        <taxon>Sordariomycetes</taxon>
        <taxon>Sordariomycetidae</taxon>
        <taxon>Sordariales</taxon>
        <taxon>Podosporaceae</taxon>
        <taxon>Cladorrhinum</taxon>
    </lineage>
</organism>
<dbReference type="PANTHER" id="PTHR47558">
    <property type="entry name" value="HISTONE DEACETYLASE HOS3"/>
    <property type="match status" value="1"/>
</dbReference>
<dbReference type="InterPro" id="IPR000286">
    <property type="entry name" value="HDACs"/>
</dbReference>
<feature type="compositionally biased region" description="Low complexity" evidence="1">
    <location>
        <begin position="51"/>
        <end position="64"/>
    </location>
</feature>
<dbReference type="Proteomes" id="UP001321749">
    <property type="component" value="Unassembled WGS sequence"/>
</dbReference>
<keyword evidence="4" id="KW-1185">Reference proteome</keyword>
<feature type="compositionally biased region" description="Polar residues" evidence="1">
    <location>
        <begin position="671"/>
        <end position="682"/>
    </location>
</feature>
<feature type="compositionally biased region" description="Basic and acidic residues" evidence="1">
    <location>
        <begin position="18"/>
        <end position="46"/>
    </location>
</feature>
<protein>
    <recommendedName>
        <fullName evidence="2">Histone deacetylase domain-containing protein</fullName>
    </recommendedName>
</protein>
<evidence type="ECO:0000313" key="4">
    <source>
        <dbReference type="Proteomes" id="UP001321749"/>
    </source>
</evidence>
<feature type="compositionally biased region" description="Low complexity" evidence="1">
    <location>
        <begin position="883"/>
        <end position="892"/>
    </location>
</feature>
<dbReference type="PANTHER" id="PTHR47558:SF1">
    <property type="entry name" value="HISTONE DEACETYLASE HOS3"/>
    <property type="match status" value="1"/>
</dbReference>